<evidence type="ECO:0000256" key="4">
    <source>
        <dbReference type="ARBA" id="ARBA00022723"/>
    </source>
</evidence>
<accession>A0ABN3Z7U3</accession>
<evidence type="ECO:0000256" key="1">
    <source>
        <dbReference type="ARBA" id="ARBA00004496"/>
    </source>
</evidence>
<evidence type="ECO:0000313" key="9">
    <source>
        <dbReference type="Proteomes" id="UP000002064"/>
    </source>
</evidence>
<sequence length="74" mass="8020">MGWFGPKGETIILNVKGMTCNHCKMSVESALKKLNGVSKAVVDLDKGNVTVTYDPSKVSIDDMKKAIIDTGYEV</sequence>
<dbReference type="PROSITE" id="PS01047">
    <property type="entry name" value="HMA_1"/>
    <property type="match status" value="1"/>
</dbReference>
<evidence type="ECO:0000256" key="5">
    <source>
        <dbReference type="ARBA" id="ARBA00023008"/>
    </source>
</evidence>
<keyword evidence="9" id="KW-1185">Reference proteome</keyword>
<reference evidence="8 9" key="1">
    <citation type="submission" date="2010-05" db="EMBL/GenBank/DDBJ databases">
        <title>Complete sequence of Thermoanaerobacter mathranii subsp. mathranii mathranii str. A3.</title>
        <authorList>
            <consortium name="US DOE Joint Genome Institute"/>
            <person name="Lucas S."/>
            <person name="Copeland A."/>
            <person name="Lapidus A."/>
            <person name="Cheng J.-F."/>
            <person name="Bruce D."/>
            <person name="Goodwin L."/>
            <person name="Pitluck S."/>
            <person name="Held B."/>
            <person name="Detter J.C."/>
            <person name="Han C."/>
            <person name="Tapia R."/>
            <person name="Land M."/>
            <person name="Hauser L."/>
            <person name="Kyrpides N."/>
            <person name="Mikhailova N."/>
            <person name="Zhou J."/>
            <person name="Hemme C."/>
            <person name="Woyke T."/>
        </authorList>
    </citation>
    <scope>NUCLEOTIDE SEQUENCE [LARGE SCALE GENOMIC DNA]</scope>
    <source>
        <strain evidence="8 9">A3</strain>
    </source>
</reference>
<keyword evidence="5" id="KW-0186">Copper</keyword>
<dbReference type="InterPro" id="IPR017969">
    <property type="entry name" value="Heavy-metal-associated_CS"/>
</dbReference>
<dbReference type="EMBL" id="CP002032">
    <property type="protein sequence ID" value="ADH61353.1"/>
    <property type="molecule type" value="Genomic_DNA"/>
</dbReference>
<dbReference type="InterPro" id="IPR036163">
    <property type="entry name" value="HMA_dom_sf"/>
</dbReference>
<gene>
    <name evidence="8" type="ordered locus">Tmath_1647</name>
</gene>
<dbReference type="NCBIfam" id="NF033795">
    <property type="entry name" value="chaper_CopZ_Bs"/>
    <property type="match status" value="1"/>
</dbReference>
<dbReference type="Proteomes" id="UP000002064">
    <property type="component" value="Chromosome"/>
</dbReference>
<dbReference type="InterPro" id="IPR006121">
    <property type="entry name" value="HMA_dom"/>
</dbReference>
<proteinExistence type="predicted"/>
<evidence type="ECO:0000313" key="8">
    <source>
        <dbReference type="EMBL" id="ADH61353.1"/>
    </source>
</evidence>
<name>A0ABN3Z7U3_THEM3</name>
<dbReference type="PROSITE" id="PS50846">
    <property type="entry name" value="HMA_2"/>
    <property type="match status" value="1"/>
</dbReference>
<feature type="domain" description="HMA" evidence="7">
    <location>
        <begin position="9"/>
        <end position="74"/>
    </location>
</feature>
<evidence type="ECO:0000259" key="7">
    <source>
        <dbReference type="PROSITE" id="PS50846"/>
    </source>
</evidence>
<dbReference type="Pfam" id="PF00403">
    <property type="entry name" value="HMA"/>
    <property type="match status" value="1"/>
</dbReference>
<dbReference type="PANTHER" id="PTHR46594:SF4">
    <property type="entry name" value="P-TYPE CATION-TRANSPORTING ATPASE"/>
    <property type="match status" value="1"/>
</dbReference>
<dbReference type="PRINTS" id="PR00946">
    <property type="entry name" value="HGSCAVENGER"/>
</dbReference>
<evidence type="ECO:0000256" key="2">
    <source>
        <dbReference type="ARBA" id="ARBA00015313"/>
    </source>
</evidence>
<dbReference type="CDD" id="cd00371">
    <property type="entry name" value="HMA"/>
    <property type="match status" value="1"/>
</dbReference>
<dbReference type="Gene3D" id="3.30.70.100">
    <property type="match status" value="1"/>
</dbReference>
<keyword evidence="3" id="KW-0963">Cytoplasm</keyword>
<dbReference type="SUPFAM" id="SSF55008">
    <property type="entry name" value="HMA, heavy metal-associated domain"/>
    <property type="match status" value="1"/>
</dbReference>
<dbReference type="RefSeq" id="WP_013150594.1">
    <property type="nucleotide sequence ID" value="NC_014209.1"/>
</dbReference>
<keyword evidence="4" id="KW-0479">Metal-binding</keyword>
<protein>
    <recommendedName>
        <fullName evidence="2">Copper chaperone CopZ</fullName>
    </recommendedName>
</protein>
<dbReference type="PANTHER" id="PTHR46594">
    <property type="entry name" value="P-TYPE CATION-TRANSPORTING ATPASE"/>
    <property type="match status" value="1"/>
</dbReference>
<comment type="subcellular location">
    <subcellularLocation>
        <location evidence="1">Cytoplasm</location>
    </subcellularLocation>
</comment>
<dbReference type="InterPro" id="IPR006122">
    <property type="entry name" value="HMA_Cu_ion-bd"/>
</dbReference>
<keyword evidence="6" id="KW-0143">Chaperone</keyword>
<evidence type="ECO:0000256" key="3">
    <source>
        <dbReference type="ARBA" id="ARBA00022490"/>
    </source>
</evidence>
<organism evidence="8 9">
    <name type="scientific">Thermoanaerobacter mathranii subsp. mathranii (strain DSM 11426 / CCUG 53645 / CIP 108742 / A3)</name>
    <dbReference type="NCBI Taxonomy" id="583358"/>
    <lineage>
        <taxon>Bacteria</taxon>
        <taxon>Bacillati</taxon>
        <taxon>Bacillota</taxon>
        <taxon>Clostridia</taxon>
        <taxon>Thermoanaerobacterales</taxon>
        <taxon>Thermoanaerobacteraceae</taxon>
        <taxon>Thermoanaerobacter</taxon>
    </lineage>
</organism>
<dbReference type="InterPro" id="IPR049740">
    <property type="entry name" value="CopZ"/>
</dbReference>
<dbReference type="NCBIfam" id="TIGR00003">
    <property type="entry name" value="copper ion binding protein"/>
    <property type="match status" value="1"/>
</dbReference>
<evidence type="ECO:0000256" key="6">
    <source>
        <dbReference type="ARBA" id="ARBA00023186"/>
    </source>
</evidence>
<dbReference type="InterPro" id="IPR001802">
    <property type="entry name" value="MerP/CopZ"/>
</dbReference>